<evidence type="ECO:0000313" key="1">
    <source>
        <dbReference type="EMBL" id="BCM73404.1"/>
    </source>
</evidence>
<dbReference type="SUPFAM" id="SSF81901">
    <property type="entry name" value="HCP-like"/>
    <property type="match status" value="1"/>
</dbReference>
<evidence type="ECO:0008006" key="2">
    <source>
        <dbReference type="Google" id="ProtNLM"/>
    </source>
</evidence>
<keyword evidence="1" id="KW-0614">Plasmid</keyword>
<geneLocation type="plasmid" evidence="1">
    <name>pRYU24</name>
</geneLocation>
<protein>
    <recommendedName>
        <fullName evidence="2">Sel1 repeat family protein</fullName>
    </recommendedName>
</protein>
<name>A0A7M3W423_9GAMM</name>
<dbReference type="InterPro" id="IPR011990">
    <property type="entry name" value="TPR-like_helical_dom_sf"/>
</dbReference>
<dbReference type="AlphaFoldDB" id="A0A7M3W423"/>
<reference evidence="1" key="1">
    <citation type="submission" date="2020-10" db="EMBL/GenBank/DDBJ databases">
        <title>First report of a multidrug-resistant plasmid encoding blaNDM-1, blaOXA-420 and armA in a clinical isolate of Acinetobacter variabilis in Japan.</title>
        <authorList>
            <person name="Tohya M."/>
            <person name="Uechi K."/>
            <person name="Kirikae T."/>
        </authorList>
    </citation>
    <scope>NUCLEOTIDE SEQUENCE</scope>
    <source>
        <strain evidence="1">RYU24</strain>
        <plasmid evidence="1">pRYU24</plasmid>
    </source>
</reference>
<accession>A0A7M3W423</accession>
<dbReference type="Gene3D" id="1.25.40.10">
    <property type="entry name" value="Tetratricopeptide repeat domain"/>
    <property type="match status" value="1"/>
</dbReference>
<proteinExistence type="predicted"/>
<dbReference type="RefSeq" id="WP_135651920.1">
    <property type="nucleotide sequence ID" value="NZ_LC591943.1"/>
</dbReference>
<organism evidence="1">
    <name type="scientific">Acinetobacter variabilis</name>
    <dbReference type="NCBI Taxonomy" id="70346"/>
    <lineage>
        <taxon>Bacteria</taxon>
        <taxon>Pseudomonadati</taxon>
        <taxon>Pseudomonadota</taxon>
        <taxon>Gammaproteobacteria</taxon>
        <taxon>Moraxellales</taxon>
        <taxon>Moraxellaceae</taxon>
        <taxon>Acinetobacter</taxon>
    </lineage>
</organism>
<sequence length="332" mass="37799">MTKHTTVIVHNNKEYLLNIGSSFKNLDSDPVKAIYEICVEDIILPNGKTAGTYKLEKKIEYDALRMKLDLSNKKYLDKCSLIDFKCNWDDLITLGKREINDACAHLLMPRRKRSEQEQYQILKAASNGHITAMYYIGTALSDGQDDNCLLWLSMAHNRGHLGAAYAISMYLARNKNFIDSLRCLLISADSGLDLAYLNLFDITVITNMFQIEDVLALETMLEELLKVSDYSTARYFKGMLLLLQGKQKEGITLLKSFMVAPKKPLSRNKVDTVYDNQVQIVQNFIENILLDLSSGKTLLNTLANRTDEADFINFQHYDELVKGIDKTLRVSI</sequence>
<dbReference type="EMBL" id="LC591943">
    <property type="protein sequence ID" value="BCM73404.1"/>
    <property type="molecule type" value="Genomic_DNA"/>
</dbReference>